<protein>
    <submittedName>
        <fullName evidence="2">Monophosphate biosynthesis</fullName>
        <ecNumber evidence="2">3.2.-.-</ecNumber>
    </submittedName>
</protein>
<dbReference type="EMBL" id="LR215024">
    <property type="protein sequence ID" value="VEU70057.1"/>
    <property type="molecule type" value="Genomic_DNA"/>
</dbReference>
<dbReference type="RefSeq" id="WP_027333706.1">
    <property type="nucleotide sequence ID" value="NZ_LR215024.1"/>
</dbReference>
<dbReference type="AlphaFoldDB" id="A0A449AU75"/>
<dbReference type="SUPFAM" id="SSF52317">
    <property type="entry name" value="Class I glutamine amidotransferase-like"/>
    <property type="match status" value="1"/>
</dbReference>
<sequence>MKILVILENNFNDIELTTTLSCIKRADSSAEIDYYHKDLKEARGQYGIGYINHIINKLDNIDAYDAVFVPGGKGAQTLRENKDSLNVVQKFIENQKYVFAICDAPNVLVEANVLTNKKFAAFPSEWSSSYRQNNYVKDVYVVESDSKIVTAKAADASMELGYYIVKHLYGKDLANKVYQGMTGNTNNFFE</sequence>
<dbReference type="InterPro" id="IPR002818">
    <property type="entry name" value="DJ-1/PfpI"/>
</dbReference>
<dbReference type="PANTHER" id="PTHR48094">
    <property type="entry name" value="PROTEIN/NUCLEIC ACID DEGLYCASE DJ-1-RELATED"/>
    <property type="match status" value="1"/>
</dbReference>
<proteinExistence type="predicted"/>
<organism evidence="2 3">
    <name type="scientific">Mycoplasmopsis glycophila</name>
    <dbReference type="NCBI Taxonomy" id="171285"/>
    <lineage>
        <taxon>Bacteria</taxon>
        <taxon>Bacillati</taxon>
        <taxon>Mycoplasmatota</taxon>
        <taxon>Mycoplasmoidales</taxon>
        <taxon>Metamycoplasmataceae</taxon>
        <taxon>Mycoplasmopsis</taxon>
    </lineage>
</organism>
<dbReference type="Gene3D" id="3.40.50.880">
    <property type="match status" value="1"/>
</dbReference>
<dbReference type="GO" id="GO:0005737">
    <property type="term" value="C:cytoplasm"/>
    <property type="evidence" value="ECO:0007669"/>
    <property type="project" value="TreeGrafter"/>
</dbReference>
<evidence type="ECO:0000313" key="3">
    <source>
        <dbReference type="Proteomes" id="UP000290815"/>
    </source>
</evidence>
<evidence type="ECO:0000259" key="1">
    <source>
        <dbReference type="Pfam" id="PF01965"/>
    </source>
</evidence>
<dbReference type="GO" id="GO:0016798">
    <property type="term" value="F:hydrolase activity, acting on glycosyl bonds"/>
    <property type="evidence" value="ECO:0007669"/>
    <property type="project" value="UniProtKB-KW"/>
</dbReference>
<keyword evidence="3" id="KW-1185">Reference proteome</keyword>
<reference evidence="2 3" key="1">
    <citation type="submission" date="2019-01" db="EMBL/GenBank/DDBJ databases">
        <authorList>
            <consortium name="Pathogen Informatics"/>
        </authorList>
    </citation>
    <scope>NUCLEOTIDE SEQUENCE [LARGE SCALE GENOMIC DNA]</scope>
    <source>
        <strain evidence="2 3">NCTC10194</strain>
    </source>
</reference>
<dbReference type="InterPro" id="IPR029062">
    <property type="entry name" value="Class_I_gatase-like"/>
</dbReference>
<dbReference type="PANTHER" id="PTHR48094:SF12">
    <property type="entry name" value="PARKINSON DISEASE PROTEIN 7 HOMOLOG"/>
    <property type="match status" value="1"/>
</dbReference>
<feature type="domain" description="DJ-1/PfpI" evidence="1">
    <location>
        <begin position="1"/>
        <end position="166"/>
    </location>
</feature>
<accession>A0A449AU75</accession>
<evidence type="ECO:0000313" key="2">
    <source>
        <dbReference type="EMBL" id="VEU70057.1"/>
    </source>
</evidence>
<name>A0A449AU75_9BACT</name>
<keyword evidence="2" id="KW-0378">Hydrolase</keyword>
<dbReference type="InterPro" id="IPR050325">
    <property type="entry name" value="Prot/Nucl_acid_deglycase"/>
</dbReference>
<dbReference type="EC" id="3.2.-.-" evidence="2"/>
<dbReference type="Proteomes" id="UP000290815">
    <property type="component" value="Chromosome"/>
</dbReference>
<gene>
    <name evidence="2" type="primary">yfkM</name>
    <name evidence="2" type="ORF">NCTC10194_00051</name>
</gene>
<dbReference type="Pfam" id="PF01965">
    <property type="entry name" value="DJ-1_PfpI"/>
    <property type="match status" value="1"/>
</dbReference>
<dbReference type="KEGG" id="mgly:NCTC10194_00051"/>
<keyword evidence="2" id="KW-0326">Glycosidase</keyword>